<dbReference type="Proteomes" id="UP000030146">
    <property type="component" value="Unassembled WGS sequence"/>
</dbReference>
<dbReference type="Pfam" id="PF15869">
    <property type="entry name" value="TolB_like"/>
    <property type="match status" value="1"/>
</dbReference>
<proteinExistence type="predicted"/>
<protein>
    <submittedName>
        <fullName evidence="1">Uncharacterized protein</fullName>
    </submittedName>
</protein>
<dbReference type="EMBL" id="JRAK01000138">
    <property type="protein sequence ID" value="KGN84828.1"/>
    <property type="molecule type" value="Genomic_DNA"/>
</dbReference>
<evidence type="ECO:0000313" key="1">
    <source>
        <dbReference type="EMBL" id="KGN84828.1"/>
    </source>
</evidence>
<gene>
    <name evidence="1" type="ORF">HR15_10370</name>
</gene>
<reference evidence="1 2" key="1">
    <citation type="submission" date="2014-08" db="EMBL/GenBank/DDBJ databases">
        <title>Porphyromonas gulae strain:COT-052_OH3439 Genome sequencing.</title>
        <authorList>
            <person name="Wallis C."/>
            <person name="Deusch O."/>
            <person name="O'Flynn C."/>
            <person name="Davis I."/>
            <person name="Jospin G."/>
            <person name="Darling A.E."/>
            <person name="Coil D.A."/>
            <person name="Alexiev A."/>
            <person name="Horsfall A."/>
            <person name="Kirkwood N."/>
            <person name="Harris S."/>
            <person name="Eisen J.A."/>
        </authorList>
    </citation>
    <scope>NUCLEOTIDE SEQUENCE [LARGE SCALE GENOMIC DNA]</scope>
    <source>
        <strain evidence="2">COT-052 OH3439</strain>
    </source>
</reference>
<evidence type="ECO:0000313" key="2">
    <source>
        <dbReference type="Proteomes" id="UP000030146"/>
    </source>
</evidence>
<keyword evidence="2" id="KW-1185">Reference proteome</keyword>
<comment type="caution">
    <text evidence="1">The sequence shown here is derived from an EMBL/GenBank/DDBJ whole genome shotgun (WGS) entry which is preliminary data.</text>
</comment>
<name>A0A0A2EPD4_9PORP</name>
<organism evidence="1 2">
    <name type="scientific">Porphyromonas gulae</name>
    <dbReference type="NCBI Taxonomy" id="111105"/>
    <lineage>
        <taxon>Bacteria</taxon>
        <taxon>Pseudomonadati</taxon>
        <taxon>Bacteroidota</taxon>
        <taxon>Bacteroidia</taxon>
        <taxon>Bacteroidales</taxon>
        <taxon>Porphyromonadaceae</taxon>
        <taxon>Porphyromonas</taxon>
    </lineage>
</organism>
<dbReference type="AlphaFoldDB" id="A0A0A2EPD4"/>
<sequence length="357" mass="41245">MKQKNPSAVFTLLLVFTAFLFIPACGRQSDKPKEILTVQDFGSPVVLVPVQKDSLVDKSSLYGLTDCGDYLLTRMSSDDTHAFKLIRKSDFQVVDSICPRGEGPEEFLHPTDCEYNYATGNVLILESDKSLLREVNIDESLRTGNTVVQGQISYRKCGKRIQRLFVANSGKRLGYILEGDYFSYWEIRPEEILNEENLRSTRIELAERYEPKVLYMTQSLPTFNPEKGVAFISYYNMRRFDLINIEKGLLNTFYFNEKRTPDESAEMMEKMYQSYAWEIASTKEYIYLGYALEERMDEEEELERTHILVFDWEGNPVKHLVLPIPAKSFAVSQDGKKLYTLNESETQPNSISVYDIK</sequence>
<accession>A0A0A2EPD4</accession>